<evidence type="ECO:0000259" key="1">
    <source>
        <dbReference type="Pfam" id="PF00857"/>
    </source>
</evidence>
<evidence type="ECO:0000313" key="3">
    <source>
        <dbReference type="Proteomes" id="UP000012046"/>
    </source>
</evidence>
<protein>
    <submittedName>
        <fullName evidence="2">Isochorismatase hydrolase</fullName>
    </submittedName>
</protein>
<dbReference type="InterPro" id="IPR036380">
    <property type="entry name" value="Isochorismatase-like_sf"/>
</dbReference>
<reference evidence="2 3" key="1">
    <citation type="journal article" date="2012" name="J. Bacteriol.">
        <title>Genome Sequence of Extracellular-Protease-Producing Alishewanella jeotgali Isolated from Traditional Korean Fermented Seafood.</title>
        <authorList>
            <person name="Jung J."/>
            <person name="Chun J."/>
            <person name="Park W."/>
        </authorList>
    </citation>
    <scope>NUCLEOTIDE SEQUENCE [LARGE SCALE GENOMIC DNA]</scope>
    <source>
        <strain evidence="2 3">KCTC 22429</strain>
    </source>
</reference>
<dbReference type="InterPro" id="IPR000868">
    <property type="entry name" value="Isochorismatase-like_dom"/>
</dbReference>
<organism evidence="2 3">
    <name type="scientific">Alishewanella jeotgali KCTC 22429</name>
    <dbReference type="NCBI Taxonomy" id="1129374"/>
    <lineage>
        <taxon>Bacteria</taxon>
        <taxon>Pseudomonadati</taxon>
        <taxon>Pseudomonadota</taxon>
        <taxon>Gammaproteobacteria</taxon>
        <taxon>Alteromonadales</taxon>
        <taxon>Alteromonadaceae</taxon>
        <taxon>Alishewanella</taxon>
    </lineage>
</organism>
<dbReference type="RefSeq" id="WP_008949649.1">
    <property type="nucleotide sequence ID" value="NZ_AHTH01000005.1"/>
</dbReference>
<dbReference type="InterPro" id="IPR050993">
    <property type="entry name" value="Isochorismatase_domain"/>
</dbReference>
<dbReference type="AlphaFoldDB" id="H3ZBD6"/>
<dbReference type="Proteomes" id="UP000012046">
    <property type="component" value="Unassembled WGS sequence"/>
</dbReference>
<dbReference type="PANTHER" id="PTHR14119:SF3">
    <property type="entry name" value="ISOCHORISMATASE DOMAIN-CONTAINING PROTEIN 2"/>
    <property type="match status" value="1"/>
</dbReference>
<dbReference type="SUPFAM" id="SSF52499">
    <property type="entry name" value="Isochorismatase-like hydrolases"/>
    <property type="match status" value="1"/>
</dbReference>
<gene>
    <name evidence="2" type="ORF">AJE_03206</name>
</gene>
<dbReference type="eggNOG" id="COG1335">
    <property type="taxonomic scope" value="Bacteria"/>
</dbReference>
<proteinExistence type="predicted"/>
<name>H3ZBD6_9ALTE</name>
<keyword evidence="3" id="KW-1185">Reference proteome</keyword>
<dbReference type="PANTHER" id="PTHR14119">
    <property type="entry name" value="HYDROLASE"/>
    <property type="match status" value="1"/>
</dbReference>
<dbReference type="GO" id="GO:0016787">
    <property type="term" value="F:hydrolase activity"/>
    <property type="evidence" value="ECO:0007669"/>
    <property type="project" value="UniProtKB-KW"/>
</dbReference>
<feature type="domain" description="Isochorismatase-like" evidence="1">
    <location>
        <begin position="9"/>
        <end position="157"/>
    </location>
</feature>
<dbReference type="Gene3D" id="3.40.50.850">
    <property type="entry name" value="Isochorismatase-like"/>
    <property type="match status" value="1"/>
</dbReference>
<accession>H3ZBD6</accession>
<dbReference type="PATRIC" id="fig|1129374.4.peg.649"/>
<keyword evidence="2" id="KW-0378">Hydrolase</keyword>
<dbReference type="EMBL" id="AHTH01000005">
    <property type="protein sequence ID" value="EHR42250.1"/>
    <property type="molecule type" value="Genomic_DNA"/>
</dbReference>
<comment type="caution">
    <text evidence="2">The sequence shown here is derived from an EMBL/GenBank/DDBJ whole genome shotgun (WGS) entry which is preliminary data.</text>
</comment>
<dbReference type="Pfam" id="PF00857">
    <property type="entry name" value="Isochorismatase"/>
    <property type="match status" value="1"/>
</dbReference>
<dbReference type="CDD" id="cd01012">
    <property type="entry name" value="YcaC_related"/>
    <property type="match status" value="1"/>
</dbReference>
<evidence type="ECO:0000313" key="2">
    <source>
        <dbReference type="EMBL" id="EHR42250.1"/>
    </source>
</evidence>
<dbReference type="STRING" id="1129374.AJE_03206"/>
<sequence>MLLNAGQSQLLVIDLQTKLAPAIDLTDEVERAAIWLLQVAGLCQVPVLATEHYPKGLGHSLPSVLEWLTPDAVLEKIHFSACREAHIQQRLAESGRRQVVVIGTETHVCVLQTVMDLLTAGYQVFVVTDAVGSRTAENKQLGLNRMQQAGAVLVSREMVAFEWLERAGTELFRQISKGWIR</sequence>